<name>A0AAU8NAG5_9BACL</name>
<dbReference type="Pfam" id="PF13360">
    <property type="entry name" value="PQQ_2"/>
    <property type="match status" value="2"/>
</dbReference>
<dbReference type="PROSITE" id="PS51257">
    <property type="entry name" value="PROKAR_LIPOPROTEIN"/>
    <property type="match status" value="1"/>
</dbReference>
<dbReference type="AlphaFoldDB" id="A0AAU8NAG5"/>
<dbReference type="InterPro" id="IPR015943">
    <property type="entry name" value="WD40/YVTN_repeat-like_dom_sf"/>
</dbReference>
<feature type="domain" description="Pyrrolo-quinoline quinone repeat" evidence="2">
    <location>
        <begin position="406"/>
        <end position="577"/>
    </location>
</feature>
<evidence type="ECO:0000259" key="2">
    <source>
        <dbReference type="Pfam" id="PF13360"/>
    </source>
</evidence>
<evidence type="ECO:0000313" key="3">
    <source>
        <dbReference type="EMBL" id="XCP93784.1"/>
    </source>
</evidence>
<gene>
    <name evidence="3" type="ORF">ABXS70_21665</name>
</gene>
<evidence type="ECO:0000256" key="1">
    <source>
        <dbReference type="SAM" id="MobiDB-lite"/>
    </source>
</evidence>
<sequence length="812" mass="92556">MKKVTDRKTVGYTGSAALTGIVLVLLTGCMMPEPQTNAWGGQAQKSALPTPDVKAAQLQISNTMYNHSMLLSSLTPLTAKNTSIKIPYKKGEKVNLADGLPLFSGRKDSRTAADQMKITYRTIPSETYTLTDVQGDWIQLKTRGKDRYWLPGWYALKQSGSMTETDLRTFEVRTGSKLHLTPDSAVTWQANQVLTNQALLVAEWKEWYGVSIAPRIWNKEETSFQHVLLWIKKKDITDQKLISDGWFTKEQPLSISFIRHLTDARLNQTTTTKQAVKWLGEPDWKEQSRNLNDTGYPMRIGQTWRYERQEAHVLLTFNKNNKLTEVRWNVPSDQSNNEIPYWSSSRFNVFSYTAQVTGKSMPPTLSWKPKWVNQGNLNYTFLQAGTDDVLLMKGDDGGFSGMHYEDAYYALDRQTGKMLWRVHAGYGPAQAFLNYKRDAVTLYTSYDTERKQYVDRVRHMNLKNGKVIWEYKPAKENPPNSSNKQRTKPTDSAGDIVELKGIKAAQNVVIVDTFAAKNSSNGRIHVLNSSNGKPLWSRKLTTGYQLMNQSADEPYVMYWEQNKLTAADPLTGRTMWQVDSEKSVFDYIENNPYFDGIYRSDPFASVPLQRWMLLNDQWVLLDLSSGRKLSRFPARGGQQPELLQDGMMLIREHKKGDLYGDYEDYTTALYDPESGKVRWKLDAKIERGLIEGDRLYVIMNGYPAAIDYRTGETRWIAKESIGRNRYALNQGSYLVIGERLLLPMHENLLVMNKKDGTLLGRVQDVVMGTPEHRDREAKNGMINRAGSEVYVGSANGRFRVLPANLMEGDISP</sequence>
<dbReference type="Gene3D" id="2.130.10.10">
    <property type="entry name" value="YVTN repeat-like/Quinoprotein amine dehydrogenase"/>
    <property type="match status" value="2"/>
</dbReference>
<dbReference type="RefSeq" id="WP_366290796.1">
    <property type="nucleotide sequence ID" value="NZ_CP159992.1"/>
</dbReference>
<dbReference type="EMBL" id="CP159992">
    <property type="protein sequence ID" value="XCP93784.1"/>
    <property type="molecule type" value="Genomic_DNA"/>
</dbReference>
<dbReference type="InterPro" id="IPR002372">
    <property type="entry name" value="PQQ_rpt_dom"/>
</dbReference>
<reference evidence="3" key="1">
    <citation type="submission" date="2024-05" db="EMBL/GenBank/DDBJ databases">
        <title>Draft genome assemblies of 36 bacteria isolated from hibernating arctic ground squirrels.</title>
        <authorList>
            <person name="McKee H."/>
            <person name="Mullen L."/>
            <person name="Drown D.M."/>
            <person name="Duddleston K.N."/>
        </authorList>
    </citation>
    <scope>NUCLEOTIDE SEQUENCE</scope>
    <source>
        <strain evidence="3">AN1007</strain>
    </source>
</reference>
<dbReference type="PANTHER" id="PTHR34512">
    <property type="entry name" value="CELL SURFACE PROTEIN"/>
    <property type="match status" value="1"/>
</dbReference>
<dbReference type="PANTHER" id="PTHR34512:SF30">
    <property type="entry name" value="OUTER MEMBRANE PROTEIN ASSEMBLY FACTOR BAMB"/>
    <property type="match status" value="1"/>
</dbReference>
<feature type="region of interest" description="Disordered" evidence="1">
    <location>
        <begin position="471"/>
        <end position="493"/>
    </location>
</feature>
<dbReference type="InterPro" id="IPR011047">
    <property type="entry name" value="Quinoprotein_ADH-like_sf"/>
</dbReference>
<dbReference type="SUPFAM" id="SSF50998">
    <property type="entry name" value="Quinoprotein alcohol dehydrogenase-like"/>
    <property type="match status" value="1"/>
</dbReference>
<protein>
    <submittedName>
        <fullName evidence="3">PQQ-binding-like beta-propeller repeat protein</fullName>
    </submittedName>
</protein>
<proteinExistence type="predicted"/>
<organism evidence="3">
    <name type="scientific">Paenibacillus sp. AN1007</name>
    <dbReference type="NCBI Taxonomy" id="3151385"/>
    <lineage>
        <taxon>Bacteria</taxon>
        <taxon>Bacillati</taxon>
        <taxon>Bacillota</taxon>
        <taxon>Bacilli</taxon>
        <taxon>Bacillales</taxon>
        <taxon>Paenibacillaceae</taxon>
        <taxon>Paenibacillus</taxon>
    </lineage>
</organism>
<accession>A0AAU8NAG5</accession>
<feature type="domain" description="Pyrrolo-quinoline quinone repeat" evidence="2">
    <location>
        <begin position="620"/>
        <end position="797"/>
    </location>
</feature>